<dbReference type="Pfam" id="PF08305">
    <property type="entry name" value="NPCBM"/>
    <property type="match status" value="1"/>
</dbReference>
<dbReference type="Proteomes" id="UP000236379">
    <property type="component" value="Unassembled WGS sequence"/>
</dbReference>
<dbReference type="SMART" id="SM00776">
    <property type="entry name" value="NPCBM"/>
    <property type="match status" value="1"/>
</dbReference>
<dbReference type="Gene3D" id="2.60.120.1060">
    <property type="entry name" value="NPCBM/NEW2 domain"/>
    <property type="match status" value="1"/>
</dbReference>
<feature type="domain" description="Glycosyl hydrolase family 98 putative carbohydrate-binding module" evidence="1">
    <location>
        <begin position="47"/>
        <end position="203"/>
    </location>
</feature>
<sequence>MNQDRRTDRHSISRLSRGGSGPFLALLLAACASSPAAPKALNVERSELSSGFLSDQLSAATTTVNGWGPLELDRSNGDDPGGDGERLSLAGVSFEKGLGTHANSDLGFAMGGNCTRLTARVGVDDSVRAGGKYDARGVSSVVFQVFADGHKLFDSGIMTARSSTRTVDVTLPAGARTLHLLVGDAGDGIGYDHADWADARVECGEGAQPPSPPAGSGKKLIQLGWDAPTPDFVRANIATMEQQPFDGLVVNLNAGKTIFNKTAYPDSAYVQDRADLAATRFASLRHNFISIWAAREANWSWFSDQDWAATQANARNFARTAKAGHFKGFFFDPEPYGTSPWSYSRSLYPDQDFAAVQAKVRQRGAAFLSTIQAEMPDVQMLTLFGMTYLKKQADQRGGLEQVEWGLLASFIEGMLDVIGPQARLIDGNEPSYYYYLPNAQEFSSFAGQRDAARTLVSPENRARYDAQVKTSHAVFVDGLLGLYNASGVNGLLGCHLRNTAERRLMLEHHLYQGLNTTDEYVWAYSEQMDWWGSLGQGVRLPDETRNIVARARQKVSAQQPLGFDVEPFLGVAAARYARTWNGEPTLGCL</sequence>
<dbReference type="RefSeq" id="WP_103313652.1">
    <property type="nucleotide sequence ID" value="NZ_PPPD01000002.1"/>
</dbReference>
<dbReference type="InterPro" id="IPR038637">
    <property type="entry name" value="NPCBM_sf"/>
</dbReference>
<protein>
    <recommendedName>
        <fullName evidence="1">Glycosyl hydrolase family 98 putative carbohydrate-binding module domain-containing protein</fullName>
    </recommendedName>
</protein>
<proteinExistence type="predicted"/>
<evidence type="ECO:0000259" key="1">
    <source>
        <dbReference type="SMART" id="SM00776"/>
    </source>
</evidence>
<reference evidence="2 3" key="1">
    <citation type="submission" date="2018-01" db="EMBL/GenBank/DDBJ databases">
        <title>Deinococcus koreensis sp. nov., a radiation-resistant bacterium isolated from river water.</title>
        <authorList>
            <person name="Choi A."/>
        </authorList>
    </citation>
    <scope>NUCLEOTIDE SEQUENCE [LARGE SCALE GENOMIC DNA]</scope>
    <source>
        <strain evidence="2 3">SJW1-2</strain>
    </source>
</reference>
<dbReference type="OrthoDB" id="1550693at2"/>
<name>A0A2K3UT24_9DEIO</name>
<dbReference type="InterPro" id="IPR013222">
    <property type="entry name" value="Glyco_hyd_98_carb-bd"/>
</dbReference>
<dbReference type="AlphaFoldDB" id="A0A2K3UT24"/>
<dbReference type="SUPFAM" id="SSF49785">
    <property type="entry name" value="Galactose-binding domain-like"/>
    <property type="match status" value="1"/>
</dbReference>
<organism evidence="2 3">
    <name type="scientific">Deinococcus koreensis</name>
    <dbReference type="NCBI Taxonomy" id="2054903"/>
    <lineage>
        <taxon>Bacteria</taxon>
        <taxon>Thermotogati</taxon>
        <taxon>Deinococcota</taxon>
        <taxon>Deinococci</taxon>
        <taxon>Deinococcales</taxon>
        <taxon>Deinococcaceae</taxon>
        <taxon>Deinococcus</taxon>
    </lineage>
</organism>
<keyword evidence="3" id="KW-1185">Reference proteome</keyword>
<evidence type="ECO:0000313" key="2">
    <source>
        <dbReference type="EMBL" id="PNY79668.1"/>
    </source>
</evidence>
<dbReference type="PROSITE" id="PS51257">
    <property type="entry name" value="PROKAR_LIPOPROTEIN"/>
    <property type="match status" value="1"/>
</dbReference>
<comment type="caution">
    <text evidence="2">The sequence shown here is derived from an EMBL/GenBank/DDBJ whole genome shotgun (WGS) entry which is preliminary data.</text>
</comment>
<dbReference type="EMBL" id="PPPD01000002">
    <property type="protein sequence ID" value="PNY79668.1"/>
    <property type="molecule type" value="Genomic_DNA"/>
</dbReference>
<dbReference type="InterPro" id="IPR008979">
    <property type="entry name" value="Galactose-bd-like_sf"/>
</dbReference>
<accession>A0A2K3UT24</accession>
<evidence type="ECO:0000313" key="3">
    <source>
        <dbReference type="Proteomes" id="UP000236379"/>
    </source>
</evidence>
<gene>
    <name evidence="2" type="ORF">CVO96_17030</name>
</gene>